<dbReference type="EMBL" id="VUMB01000078">
    <property type="protein sequence ID" value="MSS42061.1"/>
    <property type="molecule type" value="Genomic_DNA"/>
</dbReference>
<dbReference type="Gene3D" id="3.40.30.10">
    <property type="entry name" value="Glutaredoxin"/>
    <property type="match status" value="1"/>
</dbReference>
<evidence type="ECO:0000259" key="1">
    <source>
        <dbReference type="Pfam" id="PF13098"/>
    </source>
</evidence>
<dbReference type="SUPFAM" id="SSF52833">
    <property type="entry name" value="Thioredoxin-like"/>
    <property type="match status" value="1"/>
</dbReference>
<evidence type="ECO:0000313" key="2">
    <source>
        <dbReference type="EMBL" id="MSS42061.1"/>
    </source>
</evidence>
<dbReference type="InterPro" id="IPR036249">
    <property type="entry name" value="Thioredoxin-like_sf"/>
</dbReference>
<feature type="domain" description="Thioredoxin-like fold" evidence="1">
    <location>
        <begin position="97"/>
        <end position="185"/>
    </location>
</feature>
<dbReference type="AlphaFoldDB" id="A0A844FDF5"/>
<name>A0A844FDF5_CLOSV</name>
<organism evidence="2 3">
    <name type="scientific">Clostridium scindens (strain JCM 10418 / VPI 12708)</name>
    <dbReference type="NCBI Taxonomy" id="29347"/>
    <lineage>
        <taxon>Bacteria</taxon>
        <taxon>Bacillati</taxon>
        <taxon>Bacillota</taxon>
        <taxon>Clostridia</taxon>
        <taxon>Lachnospirales</taxon>
        <taxon>Lachnospiraceae</taxon>
    </lineage>
</organism>
<proteinExistence type="predicted"/>
<protein>
    <recommendedName>
        <fullName evidence="1">Thioredoxin-like fold domain-containing protein</fullName>
    </recommendedName>
</protein>
<accession>A0A844FDF5</accession>
<comment type="caution">
    <text evidence="2">The sequence shown here is derived from an EMBL/GenBank/DDBJ whole genome shotgun (WGS) entry which is preliminary data.</text>
</comment>
<dbReference type="Proteomes" id="UP000462363">
    <property type="component" value="Unassembled WGS sequence"/>
</dbReference>
<reference evidence="2 3" key="1">
    <citation type="submission" date="2019-08" db="EMBL/GenBank/DDBJ databases">
        <title>In-depth cultivation of the pig gut microbiome towards novel bacterial diversity and tailored functional studies.</title>
        <authorList>
            <person name="Wylensek D."/>
            <person name="Hitch T.C.A."/>
            <person name="Clavel T."/>
        </authorList>
    </citation>
    <scope>NUCLEOTIDE SEQUENCE [LARGE SCALE GENOMIC DNA]</scope>
    <source>
        <strain evidence="2 3">BL-389-WT-3D</strain>
    </source>
</reference>
<sequence>MSKIYEDQIDVVVLWGGGMPKEKYEKLGINEAQIYSLEEKLALSDSPAGFIIDSNGKVVFTTTDMKKINKKILSLNGIDRGKIVKKSNQYLKTFFSKTSEKQSMIYFAMEGCKDCKAADKVIDEEVYDRFEIKKLYEEAAYGSEELVDINSLFAQIYNIDWYPSFLILDENEKIIGNTPVDKLKEVMLSE</sequence>
<dbReference type="RefSeq" id="WP_154322956.1">
    <property type="nucleotide sequence ID" value="NZ_CP045695.1"/>
</dbReference>
<dbReference type="InterPro" id="IPR012336">
    <property type="entry name" value="Thioredoxin-like_fold"/>
</dbReference>
<gene>
    <name evidence="2" type="ORF">FYJ37_17615</name>
</gene>
<evidence type="ECO:0000313" key="3">
    <source>
        <dbReference type="Proteomes" id="UP000462363"/>
    </source>
</evidence>
<dbReference type="Pfam" id="PF13098">
    <property type="entry name" value="Thioredoxin_2"/>
    <property type="match status" value="1"/>
</dbReference>